<name>A0A517SNU3_9BACT</name>
<organism evidence="1 2">
    <name type="scientific">Stieleria bergensis</name>
    <dbReference type="NCBI Taxonomy" id="2528025"/>
    <lineage>
        <taxon>Bacteria</taxon>
        <taxon>Pseudomonadati</taxon>
        <taxon>Planctomycetota</taxon>
        <taxon>Planctomycetia</taxon>
        <taxon>Pirellulales</taxon>
        <taxon>Pirellulaceae</taxon>
        <taxon>Stieleria</taxon>
    </lineage>
</organism>
<evidence type="ECO:0008006" key="3">
    <source>
        <dbReference type="Google" id="ProtNLM"/>
    </source>
</evidence>
<evidence type="ECO:0000313" key="2">
    <source>
        <dbReference type="Proteomes" id="UP000315003"/>
    </source>
</evidence>
<proteinExistence type="predicted"/>
<dbReference type="AlphaFoldDB" id="A0A517SNU3"/>
<keyword evidence="2" id="KW-1185">Reference proteome</keyword>
<reference evidence="1 2" key="1">
    <citation type="submission" date="2019-02" db="EMBL/GenBank/DDBJ databases">
        <title>Deep-cultivation of Planctomycetes and their phenomic and genomic characterization uncovers novel biology.</title>
        <authorList>
            <person name="Wiegand S."/>
            <person name="Jogler M."/>
            <person name="Boedeker C."/>
            <person name="Pinto D."/>
            <person name="Vollmers J."/>
            <person name="Rivas-Marin E."/>
            <person name="Kohn T."/>
            <person name="Peeters S.H."/>
            <person name="Heuer A."/>
            <person name="Rast P."/>
            <person name="Oberbeckmann S."/>
            <person name="Bunk B."/>
            <person name="Jeske O."/>
            <person name="Meyerdierks A."/>
            <person name="Storesund J.E."/>
            <person name="Kallscheuer N."/>
            <person name="Luecker S."/>
            <person name="Lage O.M."/>
            <person name="Pohl T."/>
            <person name="Merkel B.J."/>
            <person name="Hornburger P."/>
            <person name="Mueller R.-W."/>
            <person name="Bruemmer F."/>
            <person name="Labrenz M."/>
            <person name="Spormann A.M."/>
            <person name="Op den Camp H."/>
            <person name="Overmann J."/>
            <person name="Amann R."/>
            <person name="Jetten M.S.M."/>
            <person name="Mascher T."/>
            <person name="Medema M.H."/>
            <person name="Devos D.P."/>
            <person name="Kaster A.-K."/>
            <person name="Ovreas L."/>
            <person name="Rohde M."/>
            <person name="Galperin M.Y."/>
            <person name="Jogler C."/>
        </authorList>
    </citation>
    <scope>NUCLEOTIDE SEQUENCE [LARGE SCALE GENOMIC DNA]</scope>
    <source>
        <strain evidence="1 2">SV_7m_r</strain>
    </source>
</reference>
<protein>
    <recommendedName>
        <fullName evidence="3">Glycosyl transferases group 1</fullName>
    </recommendedName>
</protein>
<dbReference type="EMBL" id="CP036272">
    <property type="protein sequence ID" value="QDT57793.1"/>
    <property type="molecule type" value="Genomic_DNA"/>
</dbReference>
<evidence type="ECO:0000313" key="1">
    <source>
        <dbReference type="EMBL" id="QDT57793.1"/>
    </source>
</evidence>
<dbReference type="Proteomes" id="UP000315003">
    <property type="component" value="Chromosome"/>
</dbReference>
<gene>
    <name evidence="1" type="ORF">SV7mr_02780</name>
</gene>
<accession>A0A517SNU3</accession>
<dbReference type="SUPFAM" id="SSF53756">
    <property type="entry name" value="UDP-Glycosyltransferase/glycogen phosphorylase"/>
    <property type="match status" value="1"/>
</dbReference>
<sequence>MIARAGARLPKLAQRFANFNGSFEALTLIDFVSLMDVQQTTRLLFIDDNLRDQGGHYFELATQLLDGANQLGYAGAIATHKSFATHAPQNWQHDLQTPFNVRRMLRWSLGVDGASTVERDFDGAVLTGDRSSLGQTARQYAAALRDRTRLKHHPKEMVRLWVEGMKDLFKNARPTIHDRLVLNTGDDFVMLALVQALRETSVPPLPIHVIFHFSLCDQPTPSRNVQRRWEAWGNQVNRCLQALVPHTVHLHATTPGLAQQIQRVGVDVSAISYPTRIHRSKSKLCKPNGSERMRVVLAGLPRAEKGRGQIRSFLESVASTGFADQRLLVSMQMPDKRWQRMVPASLHNDYQNAKQQPNDQPPSCPLEVMTNNLSTAAYHDWLDSADVGLFLYDPQRYANRCSGVLLEMMIRGVPVIVPNQCWLAEQVELAGGQGSIGWMYDQHSQIPDLLDRFLEEREAVVQRCAQHASLIAERHCGRNALLEMGITDRLHTQSLVA</sequence>
<dbReference type="Gene3D" id="3.40.50.2000">
    <property type="entry name" value="Glycogen Phosphorylase B"/>
    <property type="match status" value="1"/>
</dbReference>